<dbReference type="Proteomes" id="UP000588604">
    <property type="component" value="Unassembled WGS sequence"/>
</dbReference>
<comment type="caution">
    <text evidence="1">The sequence shown here is derived from an EMBL/GenBank/DDBJ whole genome shotgun (WGS) entry which is preliminary data.</text>
</comment>
<name>A0A841MHS1_9BACT</name>
<proteinExistence type="predicted"/>
<gene>
    <name evidence="1" type="ORF">FHS59_003455</name>
</gene>
<dbReference type="RefSeq" id="WP_184496567.1">
    <property type="nucleotide sequence ID" value="NZ_JACIJO010000003.1"/>
</dbReference>
<accession>A0A841MHS1</accession>
<protein>
    <recommendedName>
        <fullName evidence="3">SGNH/GDSL hydrolase family protein</fullName>
    </recommendedName>
</protein>
<dbReference type="AlphaFoldDB" id="A0A841MHS1"/>
<dbReference type="SUPFAM" id="SSF52266">
    <property type="entry name" value="SGNH hydrolase"/>
    <property type="match status" value="1"/>
</dbReference>
<keyword evidence="2" id="KW-1185">Reference proteome</keyword>
<reference evidence="1 2" key="1">
    <citation type="submission" date="2020-08" db="EMBL/GenBank/DDBJ databases">
        <title>Genomic Encyclopedia of Type Strains, Phase IV (KMG-IV): sequencing the most valuable type-strain genomes for metagenomic binning, comparative biology and taxonomic classification.</title>
        <authorList>
            <person name="Goeker M."/>
        </authorList>
    </citation>
    <scope>NUCLEOTIDE SEQUENCE [LARGE SCALE GENOMIC DNA]</scope>
    <source>
        <strain evidence="1 2">DSM 102044</strain>
    </source>
</reference>
<evidence type="ECO:0000313" key="2">
    <source>
        <dbReference type="Proteomes" id="UP000588604"/>
    </source>
</evidence>
<organism evidence="1 2">
    <name type="scientific">Algoriphagus iocasae</name>
    <dbReference type="NCBI Taxonomy" id="1836499"/>
    <lineage>
        <taxon>Bacteria</taxon>
        <taxon>Pseudomonadati</taxon>
        <taxon>Bacteroidota</taxon>
        <taxon>Cytophagia</taxon>
        <taxon>Cytophagales</taxon>
        <taxon>Cyclobacteriaceae</taxon>
        <taxon>Algoriphagus</taxon>
    </lineage>
</organism>
<evidence type="ECO:0008006" key="3">
    <source>
        <dbReference type="Google" id="ProtNLM"/>
    </source>
</evidence>
<evidence type="ECO:0000313" key="1">
    <source>
        <dbReference type="EMBL" id="MBB6327812.1"/>
    </source>
</evidence>
<dbReference type="EMBL" id="JACIJO010000003">
    <property type="protein sequence ID" value="MBB6327812.1"/>
    <property type="molecule type" value="Genomic_DNA"/>
</dbReference>
<sequence>MKRFFNKFIFLFFVVVLFYPMLIFISRVPFVDQFSINFNKLSIRKGGNTFLRFQDADTTQNIDLLILGSSMAYRGVDPRAFDSLGLAVFNLGTSGQTPMQTRFLIDKYLYKLNPKSVLWEISPFTFTQAGSESFLDLISVRKDYQEMAYMLPYFKDILPINAFLDRLLFNELESTDGEIMLDKEDVYIKGGFVETRRKAEKIPKLEEISLEMLDFQKEIFESVLDSLVKRNIKVYLFQSPVSEVYFSSIQNKETNYNYILEIANKYDVEFFDFNSIELCDCFYDEIHLTKDGVEDFNKELIRVFFKNNDM</sequence>